<dbReference type="CTD" id="80746"/>
<evidence type="ECO:0000313" key="6">
    <source>
        <dbReference type="RefSeq" id="XP_023161141.2"/>
    </source>
</evidence>
<dbReference type="PANTHER" id="PTHR21227">
    <property type="entry name" value="TRNA-SPLICING ENDONUCLEASE SUBUNIT SEN2"/>
    <property type="match status" value="1"/>
</dbReference>
<evidence type="ECO:0000256" key="2">
    <source>
        <dbReference type="ARBA" id="ARBA00012573"/>
    </source>
</evidence>
<dbReference type="InterPro" id="IPR036167">
    <property type="entry name" value="tRNA_intron_Endo_cat-like_sf"/>
</dbReference>
<comment type="catalytic activity">
    <reaction evidence="3">
        <text>pretRNA = a 3'-half-tRNA molecule with a 5'-OH end + a 5'-half-tRNA molecule with a 2',3'-cyclic phosphate end + an intron with a 2',3'-cyclic phosphate and a 5'-hydroxyl terminus.</text>
        <dbReference type="EC" id="4.6.1.16"/>
    </reaction>
</comment>
<dbReference type="InterPro" id="IPR011856">
    <property type="entry name" value="tRNA_endonuc-like_dom_sf"/>
</dbReference>
<dbReference type="OrthoDB" id="10249562at2759"/>
<dbReference type="GeneID" id="111592921"/>
<dbReference type="EC" id="4.6.1.16" evidence="2"/>
<dbReference type="GO" id="GO:0000213">
    <property type="term" value="F:tRNA-intron lyase activity"/>
    <property type="evidence" value="ECO:0007669"/>
    <property type="project" value="UniProtKB-EC"/>
</dbReference>
<keyword evidence="6" id="KW-0255">Endonuclease</keyword>
<dbReference type="GO" id="GO:0000379">
    <property type="term" value="P:tRNA-type intron splice site recognition and cleavage"/>
    <property type="evidence" value="ECO:0007669"/>
    <property type="project" value="TreeGrafter"/>
</dbReference>
<evidence type="ECO:0000256" key="3">
    <source>
        <dbReference type="ARBA" id="ARBA00034031"/>
    </source>
</evidence>
<gene>
    <name evidence="6" type="primary">LOC111592921</name>
</gene>
<name>A0A6J1L3Y8_DROHY</name>
<dbReference type="KEGG" id="dhe:111592921"/>
<dbReference type="GO" id="GO:0000214">
    <property type="term" value="C:tRNA-intron endonuclease complex"/>
    <property type="evidence" value="ECO:0007669"/>
    <property type="project" value="TreeGrafter"/>
</dbReference>
<accession>A0A6J1L3Y8</accession>
<dbReference type="PANTHER" id="PTHR21227:SF0">
    <property type="entry name" value="TRNA-SPLICING ENDONUCLEASE SUBUNIT SEN2"/>
    <property type="match status" value="1"/>
</dbReference>
<reference evidence="6" key="1">
    <citation type="submission" date="2025-08" db="UniProtKB">
        <authorList>
            <consortium name="RefSeq"/>
        </authorList>
    </citation>
    <scope>IDENTIFICATION</scope>
    <source>
        <strain evidence="6">15085-1641.00</strain>
        <tissue evidence="6">Whole body</tissue>
    </source>
</reference>
<dbReference type="InterPro" id="IPR006676">
    <property type="entry name" value="tRNA_splic"/>
</dbReference>
<evidence type="ECO:0000313" key="5">
    <source>
        <dbReference type="Proteomes" id="UP000504633"/>
    </source>
</evidence>
<keyword evidence="5" id="KW-1185">Reference proteome</keyword>
<dbReference type="AlphaFoldDB" id="A0A6J1L3Y8"/>
<keyword evidence="6" id="KW-0540">Nuclease</keyword>
<dbReference type="Gene3D" id="3.40.1350.10">
    <property type="match status" value="1"/>
</dbReference>
<organism evidence="5 6">
    <name type="scientific">Drosophila hydei</name>
    <name type="common">Fruit fly</name>
    <dbReference type="NCBI Taxonomy" id="7224"/>
    <lineage>
        <taxon>Eukaryota</taxon>
        <taxon>Metazoa</taxon>
        <taxon>Ecdysozoa</taxon>
        <taxon>Arthropoda</taxon>
        <taxon>Hexapoda</taxon>
        <taxon>Insecta</taxon>
        <taxon>Pterygota</taxon>
        <taxon>Neoptera</taxon>
        <taxon>Endopterygota</taxon>
        <taxon>Diptera</taxon>
        <taxon>Brachycera</taxon>
        <taxon>Muscomorpha</taxon>
        <taxon>Ephydroidea</taxon>
        <taxon>Drosophilidae</taxon>
        <taxon>Drosophila</taxon>
    </lineage>
</organism>
<dbReference type="GO" id="GO:0003676">
    <property type="term" value="F:nucleic acid binding"/>
    <property type="evidence" value="ECO:0007669"/>
    <property type="project" value="InterPro"/>
</dbReference>
<evidence type="ECO:0000259" key="4">
    <source>
        <dbReference type="Pfam" id="PF01974"/>
    </source>
</evidence>
<keyword evidence="6" id="KW-0378">Hydrolase</keyword>
<sequence length="243" mass="27527">MEFTPNFKRKRSNFKDYIKFAPFPSNPDGQRYQGVFNGLSVEVADSKHKPIRILHDNGCYGKGSNSRGGPISGEPDETLLLGLEEACVLAYYLDILEIKDTLDKDITWQEYVKAALEYDKEFISKLAAYLYLKSKNWIIKSGIKFGGDFLIYKQGPRHFHASFLVLVHTSAYISNTHYVGKNLKGAQRVAETSDKDVLILGVNEPKDFDPALPTPAALECLTIDETVIRRFNYTSFVQSKQKQ</sequence>
<dbReference type="OMA" id="NGCYGKG"/>
<feature type="domain" description="tRNA intron endonuclease catalytic" evidence="4">
    <location>
        <begin position="122"/>
        <end position="206"/>
    </location>
</feature>
<dbReference type="SUPFAM" id="SSF53032">
    <property type="entry name" value="tRNA-intron endonuclease catalytic domain-like"/>
    <property type="match status" value="1"/>
</dbReference>
<comment type="similarity">
    <text evidence="1">Belongs to the tRNA-intron endonuclease family.</text>
</comment>
<dbReference type="GO" id="GO:0005737">
    <property type="term" value="C:cytoplasm"/>
    <property type="evidence" value="ECO:0007669"/>
    <property type="project" value="TreeGrafter"/>
</dbReference>
<dbReference type="Proteomes" id="UP000504633">
    <property type="component" value="Unplaced"/>
</dbReference>
<protein>
    <recommendedName>
        <fullName evidence="2">tRNA-intron lyase</fullName>
        <ecNumber evidence="2">4.6.1.16</ecNumber>
    </recommendedName>
</protein>
<dbReference type="InterPro" id="IPR006677">
    <property type="entry name" value="tRNA_intron_Endonuc_cat-like"/>
</dbReference>
<dbReference type="RefSeq" id="XP_023161141.2">
    <property type="nucleotide sequence ID" value="XM_023305373.2"/>
</dbReference>
<evidence type="ECO:0000256" key="1">
    <source>
        <dbReference type="ARBA" id="ARBA00008078"/>
    </source>
</evidence>
<dbReference type="Pfam" id="PF01974">
    <property type="entry name" value="tRNA_int_endo"/>
    <property type="match status" value="1"/>
</dbReference>
<dbReference type="CDD" id="cd22363">
    <property type="entry name" value="tRNA-intron_lyase_C"/>
    <property type="match status" value="1"/>
</dbReference>
<proteinExistence type="inferred from homology"/>